<dbReference type="PANTHER" id="PTHR46115">
    <property type="entry name" value="THIOREDOXIN-LIKE PROTEIN 1"/>
    <property type="match status" value="1"/>
</dbReference>
<keyword evidence="4" id="KW-1185">Reference proteome</keyword>
<evidence type="ECO:0000256" key="2">
    <source>
        <dbReference type="ARBA" id="ARBA00023284"/>
    </source>
</evidence>
<dbReference type="GeneID" id="121393824"/>
<evidence type="ECO:0000313" key="5">
    <source>
        <dbReference type="RefSeq" id="XP_041419392.1"/>
    </source>
</evidence>
<keyword evidence="1" id="KW-1015">Disulfide bond</keyword>
<name>A0A8J1KPY9_XENLA</name>
<dbReference type="InterPro" id="IPR013766">
    <property type="entry name" value="Thioredoxin_domain"/>
</dbReference>
<proteinExistence type="predicted"/>
<feature type="domain" description="Thioredoxin" evidence="3">
    <location>
        <begin position="1"/>
        <end position="104"/>
    </location>
</feature>
<dbReference type="InterPro" id="IPR036249">
    <property type="entry name" value="Thioredoxin-like_sf"/>
</dbReference>
<dbReference type="PROSITE" id="PS51352">
    <property type="entry name" value="THIOREDOXIN_2"/>
    <property type="match status" value="1"/>
</dbReference>
<dbReference type="Pfam" id="PF00085">
    <property type="entry name" value="Thioredoxin"/>
    <property type="match status" value="1"/>
</dbReference>
<evidence type="ECO:0000313" key="4">
    <source>
        <dbReference type="Proteomes" id="UP000186698"/>
    </source>
</evidence>
<organism evidence="4 5">
    <name type="scientific">Xenopus laevis</name>
    <name type="common">African clawed frog</name>
    <dbReference type="NCBI Taxonomy" id="8355"/>
    <lineage>
        <taxon>Eukaryota</taxon>
        <taxon>Metazoa</taxon>
        <taxon>Chordata</taxon>
        <taxon>Craniata</taxon>
        <taxon>Vertebrata</taxon>
        <taxon>Euteleostomi</taxon>
        <taxon>Amphibia</taxon>
        <taxon>Batrachia</taxon>
        <taxon>Anura</taxon>
        <taxon>Pipoidea</taxon>
        <taxon>Pipidae</taxon>
        <taxon>Xenopodinae</taxon>
        <taxon>Xenopus</taxon>
        <taxon>Xenopus</taxon>
    </lineage>
</organism>
<dbReference type="Gene3D" id="3.40.30.10">
    <property type="entry name" value="Glutaredoxin"/>
    <property type="match status" value="1"/>
</dbReference>
<sequence length="104" mass="12060">MIRYLKTVEEYERALQDAGRKLVVINFSSQKCGQCGIVAPQFENLCTEYPDVVLYKVLDDAPKLCQHCEIHSTPTFIFYKAQKKVERFSAVDMLQVKRTIEKLL</sequence>
<evidence type="ECO:0000256" key="1">
    <source>
        <dbReference type="ARBA" id="ARBA00023157"/>
    </source>
</evidence>
<dbReference type="SUPFAM" id="SSF52833">
    <property type="entry name" value="Thioredoxin-like"/>
    <property type="match status" value="1"/>
</dbReference>
<keyword evidence="2" id="KW-0676">Redox-active center</keyword>
<dbReference type="CDD" id="cd02947">
    <property type="entry name" value="TRX_family"/>
    <property type="match status" value="1"/>
</dbReference>
<dbReference type="OrthoDB" id="2121326at2759"/>
<dbReference type="AlphaFoldDB" id="A0A8J1KPY9"/>
<evidence type="ECO:0000259" key="3">
    <source>
        <dbReference type="PROSITE" id="PS51352"/>
    </source>
</evidence>
<protein>
    <submittedName>
        <fullName evidence="5">Thioredoxin-like</fullName>
    </submittedName>
</protein>
<accession>A0A8J1KPY9</accession>
<reference evidence="5" key="1">
    <citation type="submission" date="2025-08" db="UniProtKB">
        <authorList>
            <consortium name="RefSeq"/>
        </authorList>
    </citation>
    <scope>IDENTIFICATION</scope>
    <source>
        <strain evidence="5">J_2021</strain>
        <tissue evidence="5">Erythrocytes</tissue>
    </source>
</reference>
<dbReference type="KEGG" id="xla:121393824"/>
<dbReference type="Proteomes" id="UP000186698">
    <property type="component" value="Chromosome 1L"/>
</dbReference>
<gene>
    <name evidence="5" type="primary">LOC121393824</name>
</gene>
<dbReference type="RefSeq" id="XP_041419392.1">
    <property type="nucleotide sequence ID" value="XM_041563458.1"/>
</dbReference>